<reference evidence="2 3" key="1">
    <citation type="submission" date="2024-03" db="EMBL/GenBank/DDBJ databases">
        <title>Aureococcus anophagefferens CCMP1851 and Kratosvirus quantuckense: Draft genome of a second virus-susceptible host strain in the model system.</title>
        <authorList>
            <person name="Chase E."/>
            <person name="Truchon A.R."/>
            <person name="Schepens W."/>
            <person name="Wilhelm S.W."/>
        </authorList>
    </citation>
    <scope>NUCLEOTIDE SEQUENCE [LARGE SCALE GENOMIC DNA]</scope>
    <source>
        <strain evidence="2 3">CCMP1851</strain>
    </source>
</reference>
<name>A0ABR1FWM9_AURAN</name>
<dbReference type="PANTHER" id="PTHR47385:SF18">
    <property type="entry name" value="CALPONIN"/>
    <property type="match status" value="1"/>
</dbReference>
<protein>
    <submittedName>
        <fullName evidence="2">Calponin</fullName>
    </submittedName>
</protein>
<dbReference type="InterPro" id="IPR001715">
    <property type="entry name" value="CH_dom"/>
</dbReference>
<dbReference type="EMBL" id="JBBJCI010000214">
    <property type="protein sequence ID" value="KAK7240406.1"/>
    <property type="molecule type" value="Genomic_DNA"/>
</dbReference>
<keyword evidence="3" id="KW-1185">Reference proteome</keyword>
<evidence type="ECO:0000313" key="2">
    <source>
        <dbReference type="EMBL" id="KAK7240406.1"/>
    </source>
</evidence>
<feature type="domain" description="Calponin-homology (CH)" evidence="1">
    <location>
        <begin position="1"/>
        <end position="101"/>
    </location>
</feature>
<dbReference type="Gene3D" id="1.10.418.10">
    <property type="entry name" value="Calponin-like domain"/>
    <property type="match status" value="1"/>
</dbReference>
<dbReference type="InterPro" id="IPR050606">
    <property type="entry name" value="Calponin-like"/>
</dbReference>
<evidence type="ECO:0000313" key="3">
    <source>
        <dbReference type="Proteomes" id="UP001363151"/>
    </source>
</evidence>
<dbReference type="Proteomes" id="UP001363151">
    <property type="component" value="Unassembled WGS sequence"/>
</dbReference>
<proteinExistence type="predicted"/>
<dbReference type="Pfam" id="PF00307">
    <property type="entry name" value="CH"/>
    <property type="match status" value="1"/>
</dbReference>
<dbReference type="PANTHER" id="PTHR47385">
    <property type="entry name" value="CALPONIN"/>
    <property type="match status" value="1"/>
</dbReference>
<sequence length="155" mass="16777">MDDLKVWIASMSKHDLDASKPLLECLRDGSALCQLINALRPHTVKKINKGSMHTKQVENLSHFLEGAAALGVTELFDAKRAHDLQDEALESVDARLAGGWADATLASGAKAMVLTKAGAFYLLINFNCGLRTRSVSMPFASFADLERPTVGDFTS</sequence>
<dbReference type="PROSITE" id="PS50021">
    <property type="entry name" value="CH"/>
    <property type="match status" value="1"/>
</dbReference>
<dbReference type="SUPFAM" id="SSF47576">
    <property type="entry name" value="Calponin-homology domain, CH-domain"/>
    <property type="match status" value="1"/>
</dbReference>
<dbReference type="InterPro" id="IPR036872">
    <property type="entry name" value="CH_dom_sf"/>
</dbReference>
<accession>A0ABR1FWM9</accession>
<comment type="caution">
    <text evidence="2">The sequence shown here is derived from an EMBL/GenBank/DDBJ whole genome shotgun (WGS) entry which is preliminary data.</text>
</comment>
<gene>
    <name evidence="2" type="primary">TAGLN3</name>
    <name evidence="2" type="ORF">SO694_00115075</name>
</gene>
<evidence type="ECO:0000259" key="1">
    <source>
        <dbReference type="PROSITE" id="PS50021"/>
    </source>
</evidence>
<organism evidence="2 3">
    <name type="scientific">Aureococcus anophagefferens</name>
    <name type="common">Harmful bloom alga</name>
    <dbReference type="NCBI Taxonomy" id="44056"/>
    <lineage>
        <taxon>Eukaryota</taxon>
        <taxon>Sar</taxon>
        <taxon>Stramenopiles</taxon>
        <taxon>Ochrophyta</taxon>
        <taxon>Pelagophyceae</taxon>
        <taxon>Pelagomonadales</taxon>
        <taxon>Pelagomonadaceae</taxon>
        <taxon>Aureococcus</taxon>
    </lineage>
</organism>